<proteinExistence type="predicted"/>
<dbReference type="OrthoDB" id="5107608at2"/>
<dbReference type="EMBL" id="QZVT01000015">
    <property type="protein sequence ID" value="RJT75648.1"/>
    <property type="molecule type" value="Genomic_DNA"/>
</dbReference>
<evidence type="ECO:0008006" key="3">
    <source>
        <dbReference type="Google" id="ProtNLM"/>
    </source>
</evidence>
<sequence length="224" mass="24311">MYVPNPAEDEERDALLIALAAHGVTGLADFGNFVNNITCFTPSTFDIRASWPVLLNWFPRLNQPRLVDAVARYLGHPSLRPQAFPVLEAGFRRWAVTDATSTPGWTIGASLAATATVAQLPQLLDLATDKRFGRSRQEIVDSLWRYRKSGLVAPVLLELIHDHEVGLHAMSALRQTIGNAAAIPHLEQVEATANGTQLGKNADKAIKRARKSLAAAAAKEASTD</sequence>
<protein>
    <recommendedName>
        <fullName evidence="3">DNA alkylation repair enzyme</fullName>
    </recommendedName>
</protein>
<reference evidence="1 2" key="1">
    <citation type="submission" date="2018-09" db="EMBL/GenBank/DDBJ databases">
        <title>Novel species of Arthrobacter.</title>
        <authorList>
            <person name="Liu Q."/>
            <person name="Xin Y.-H."/>
        </authorList>
    </citation>
    <scope>NUCLEOTIDE SEQUENCE [LARGE SCALE GENOMIC DNA]</scope>
    <source>
        <strain evidence="1 2">Hz2</strain>
    </source>
</reference>
<comment type="caution">
    <text evidence="1">The sequence shown here is derived from an EMBL/GenBank/DDBJ whole genome shotgun (WGS) entry which is preliminary data.</text>
</comment>
<dbReference type="Proteomes" id="UP000272560">
    <property type="component" value="Unassembled WGS sequence"/>
</dbReference>
<dbReference type="RefSeq" id="WP_147394431.1">
    <property type="nucleotide sequence ID" value="NZ_QZVT01000015.1"/>
</dbReference>
<keyword evidence="2" id="KW-1185">Reference proteome</keyword>
<name>A0A3A5LX88_9MICC</name>
<organism evidence="1 2">
    <name type="scientific">Arthrobacter cheniae</name>
    <dbReference type="NCBI Taxonomy" id="1258888"/>
    <lineage>
        <taxon>Bacteria</taxon>
        <taxon>Bacillati</taxon>
        <taxon>Actinomycetota</taxon>
        <taxon>Actinomycetes</taxon>
        <taxon>Micrococcales</taxon>
        <taxon>Micrococcaceae</taxon>
        <taxon>Arthrobacter</taxon>
    </lineage>
</organism>
<gene>
    <name evidence="1" type="ORF">D6T63_17675</name>
</gene>
<accession>A0A3A5LX88</accession>
<evidence type="ECO:0000313" key="2">
    <source>
        <dbReference type="Proteomes" id="UP000272560"/>
    </source>
</evidence>
<evidence type="ECO:0000313" key="1">
    <source>
        <dbReference type="EMBL" id="RJT75648.1"/>
    </source>
</evidence>
<dbReference type="AlphaFoldDB" id="A0A3A5LX88"/>